<organism evidence="1 2">
    <name type="scientific">Sinomonas halotolerans</name>
    <dbReference type="NCBI Taxonomy" id="1644133"/>
    <lineage>
        <taxon>Bacteria</taxon>
        <taxon>Bacillati</taxon>
        <taxon>Actinomycetota</taxon>
        <taxon>Actinomycetes</taxon>
        <taxon>Micrococcales</taxon>
        <taxon>Micrococcaceae</taxon>
        <taxon>Sinomonas</taxon>
    </lineage>
</organism>
<keyword evidence="2" id="KW-1185">Reference proteome</keyword>
<protein>
    <submittedName>
        <fullName evidence="1">SRPBCC family protein</fullName>
    </submittedName>
</protein>
<evidence type="ECO:0000313" key="1">
    <source>
        <dbReference type="EMBL" id="MEN2743584.1"/>
    </source>
</evidence>
<dbReference type="Proteomes" id="UP001422074">
    <property type="component" value="Unassembled WGS sequence"/>
</dbReference>
<dbReference type="EMBL" id="JBDFRB010000002">
    <property type="protein sequence ID" value="MEN2743584.1"/>
    <property type="molecule type" value="Genomic_DNA"/>
</dbReference>
<evidence type="ECO:0000313" key="2">
    <source>
        <dbReference type="Proteomes" id="UP001422074"/>
    </source>
</evidence>
<dbReference type="SUPFAM" id="SSF55961">
    <property type="entry name" value="Bet v1-like"/>
    <property type="match status" value="1"/>
</dbReference>
<dbReference type="InterPro" id="IPR019587">
    <property type="entry name" value="Polyketide_cyclase/dehydratase"/>
</dbReference>
<sequence>MPAVEHSVLIARRPQEVFDFLADFDNLSAYDAFVTASGRVGDGPPGLGTRGWGTTRFMGQQFDWVVEFTEFDPPRRMASRSVEGTRDLTAVFTMEPAGGGTHLTERLETAATMGGLLRRLPAPLVNRLLRRSLRANLRTLARLLDGRT</sequence>
<dbReference type="Pfam" id="PF10604">
    <property type="entry name" value="Polyketide_cyc2"/>
    <property type="match status" value="1"/>
</dbReference>
<gene>
    <name evidence="1" type="ORF">ABCQ75_03390</name>
</gene>
<accession>A0ABU9WYB5</accession>
<dbReference type="Gene3D" id="3.30.530.20">
    <property type="match status" value="1"/>
</dbReference>
<dbReference type="RefSeq" id="WP_345883106.1">
    <property type="nucleotide sequence ID" value="NZ_JBDFRB010000002.1"/>
</dbReference>
<dbReference type="InterPro" id="IPR023393">
    <property type="entry name" value="START-like_dom_sf"/>
</dbReference>
<proteinExistence type="predicted"/>
<comment type="caution">
    <text evidence="1">The sequence shown here is derived from an EMBL/GenBank/DDBJ whole genome shotgun (WGS) entry which is preliminary data.</text>
</comment>
<name>A0ABU9WYB5_9MICC</name>
<reference evidence="1 2" key="1">
    <citation type="submission" date="2024-05" db="EMBL/GenBank/DDBJ databases">
        <title>Sinomonas sp. nov., isolated from a waste landfill.</title>
        <authorList>
            <person name="Zhao Y."/>
        </authorList>
    </citation>
    <scope>NUCLEOTIDE SEQUENCE [LARGE SCALE GENOMIC DNA]</scope>
    <source>
        <strain evidence="1 2">CCTCC AB2014300</strain>
    </source>
</reference>